<reference evidence="4" key="1">
    <citation type="submission" date="2021-09" db="EMBL/GenBank/DDBJ databases">
        <authorList>
            <consortium name="Pathogen Informatics"/>
        </authorList>
    </citation>
    <scope>NUCLEOTIDE SEQUENCE</scope>
</reference>
<dbReference type="InterPro" id="IPR033379">
    <property type="entry name" value="Acid_Pase_AS"/>
</dbReference>
<feature type="non-terminal residue" evidence="4">
    <location>
        <position position="1"/>
    </location>
</feature>
<comment type="caution">
    <text evidence="4">The sequence shown here is derived from an EMBL/GenBank/DDBJ whole genome shotgun (WGS) entry which is preliminary data.</text>
</comment>
<dbReference type="InterPro" id="IPR050645">
    <property type="entry name" value="Histidine_acid_phosphatase"/>
</dbReference>
<name>A0A8J2MMM7_9BILA</name>
<gene>
    <name evidence="4" type="ORF">CJOHNSTONI_LOCUS4480</name>
</gene>
<accession>A0A8J2MMM7</accession>
<dbReference type="PANTHER" id="PTHR11567">
    <property type="entry name" value="ACID PHOSPHATASE-RELATED"/>
    <property type="match status" value="1"/>
</dbReference>
<feature type="transmembrane region" description="Helical" evidence="3">
    <location>
        <begin position="171"/>
        <end position="188"/>
    </location>
</feature>
<dbReference type="PANTHER" id="PTHR11567:SF210">
    <property type="entry name" value="ACID PHOSPHATASE 5-RELATED"/>
    <property type="match status" value="1"/>
</dbReference>
<evidence type="ECO:0000256" key="3">
    <source>
        <dbReference type="SAM" id="Phobius"/>
    </source>
</evidence>
<dbReference type="Pfam" id="PF00328">
    <property type="entry name" value="His_Phos_2"/>
    <property type="match status" value="1"/>
</dbReference>
<evidence type="ECO:0000313" key="5">
    <source>
        <dbReference type="Proteomes" id="UP000746747"/>
    </source>
</evidence>
<comment type="catalytic activity">
    <reaction evidence="1">
        <text>a phosphate monoester + H2O = an alcohol + phosphate</text>
        <dbReference type="Rhea" id="RHEA:15017"/>
        <dbReference type="ChEBI" id="CHEBI:15377"/>
        <dbReference type="ChEBI" id="CHEBI:30879"/>
        <dbReference type="ChEBI" id="CHEBI:43474"/>
        <dbReference type="ChEBI" id="CHEBI:67140"/>
        <dbReference type="EC" id="3.1.3.2"/>
    </reaction>
</comment>
<comment type="similarity">
    <text evidence="2">Belongs to the histidine acid phosphatase family.</text>
</comment>
<dbReference type="InterPro" id="IPR000560">
    <property type="entry name" value="His_Pase_clade-2"/>
</dbReference>
<dbReference type="Proteomes" id="UP000746747">
    <property type="component" value="Unassembled WGS sequence"/>
</dbReference>
<dbReference type="Gene3D" id="3.40.50.1240">
    <property type="entry name" value="Phosphoglycerate mutase-like"/>
    <property type="match status" value="1"/>
</dbReference>
<protein>
    <submittedName>
        <fullName evidence="4">Uncharacterized protein</fullName>
    </submittedName>
</protein>
<organism evidence="4 5">
    <name type="scientific">Cercopithifilaria johnstoni</name>
    <dbReference type="NCBI Taxonomy" id="2874296"/>
    <lineage>
        <taxon>Eukaryota</taxon>
        <taxon>Metazoa</taxon>
        <taxon>Ecdysozoa</taxon>
        <taxon>Nematoda</taxon>
        <taxon>Chromadorea</taxon>
        <taxon>Rhabditida</taxon>
        <taxon>Spirurina</taxon>
        <taxon>Spiruromorpha</taxon>
        <taxon>Filarioidea</taxon>
        <taxon>Onchocercidae</taxon>
        <taxon>Cercopithifilaria</taxon>
    </lineage>
</organism>
<keyword evidence="5" id="KW-1185">Reference proteome</keyword>
<dbReference type="AlphaFoldDB" id="A0A8J2MMM7"/>
<dbReference type="CDD" id="cd07061">
    <property type="entry name" value="HP_HAP_like"/>
    <property type="match status" value="1"/>
</dbReference>
<evidence type="ECO:0000256" key="2">
    <source>
        <dbReference type="ARBA" id="ARBA00005375"/>
    </source>
</evidence>
<keyword evidence="3" id="KW-1133">Transmembrane helix</keyword>
<dbReference type="PROSITE" id="PS00778">
    <property type="entry name" value="HIS_ACID_PHOSPHAT_2"/>
    <property type="match status" value="1"/>
</dbReference>
<dbReference type="EMBL" id="CAKAEH010001303">
    <property type="protein sequence ID" value="CAG9534336.1"/>
    <property type="molecule type" value="Genomic_DNA"/>
</dbReference>
<evidence type="ECO:0000313" key="4">
    <source>
        <dbReference type="EMBL" id="CAG9534336.1"/>
    </source>
</evidence>
<dbReference type="InterPro" id="IPR029033">
    <property type="entry name" value="His_PPase_superfam"/>
</dbReference>
<keyword evidence="3" id="KW-0812">Transmembrane</keyword>
<dbReference type="GO" id="GO:0003993">
    <property type="term" value="F:acid phosphatase activity"/>
    <property type="evidence" value="ECO:0007669"/>
    <property type="project" value="UniProtKB-EC"/>
</dbReference>
<proteinExistence type="inferred from homology"/>
<keyword evidence="3" id="KW-0472">Membrane</keyword>
<dbReference type="SUPFAM" id="SSF53254">
    <property type="entry name" value="Phosphoglycerate mutase-like"/>
    <property type="match status" value="1"/>
</dbReference>
<dbReference type="OrthoDB" id="10257284at2759"/>
<sequence length="193" mass="21726">IKEFSRMRQISKYNTFEKARLKGGLLLGEILHRFQNVSAGIKVEAHKMFLYSAHDATISSLQHALNVSNSLLVPYSACLIMELYQTKMNETIIKILYKNETENEDIHELFVPGCSVPCKLDQLVTLSSPTILNTIDDLNKACGEKEIATNDCVTVYADSETSNNNANRRNVTIMFSISIALLLLYLLSRSCCR</sequence>
<evidence type="ECO:0000256" key="1">
    <source>
        <dbReference type="ARBA" id="ARBA00000032"/>
    </source>
</evidence>